<dbReference type="AlphaFoldDB" id="A0A4Q6XGV6"/>
<evidence type="ECO:0000313" key="2">
    <source>
        <dbReference type="Proteomes" id="UP000292855"/>
    </source>
</evidence>
<name>A0A4Q6XGV6_9SPHI</name>
<gene>
    <name evidence="1" type="ORF">EWE74_15570</name>
</gene>
<comment type="caution">
    <text evidence="1">The sequence shown here is derived from an EMBL/GenBank/DDBJ whole genome shotgun (WGS) entry which is preliminary data.</text>
</comment>
<sequence>MAKINTEIATIFMMRIAFLLNRDDSESCGFVSFGSMLLIYNGKSEKSKVGVLIRSKLCVSLHLP</sequence>
<keyword evidence="2" id="KW-1185">Reference proteome</keyword>
<reference evidence="1 2" key="1">
    <citation type="submission" date="2019-02" db="EMBL/GenBank/DDBJ databases">
        <authorList>
            <person name="Li Y."/>
        </authorList>
    </citation>
    <scope>NUCLEOTIDE SEQUENCE [LARGE SCALE GENOMIC DNA]</scope>
    <source>
        <strain evidence="1 2">30C10-4-7</strain>
    </source>
</reference>
<proteinExistence type="predicted"/>
<dbReference type="Proteomes" id="UP000292855">
    <property type="component" value="Unassembled WGS sequence"/>
</dbReference>
<dbReference type="EMBL" id="SGIT01000003">
    <property type="protein sequence ID" value="RZF58743.1"/>
    <property type="molecule type" value="Genomic_DNA"/>
</dbReference>
<organism evidence="1 2">
    <name type="scientific">Sphingobacterium corticibacterium</name>
    <dbReference type="NCBI Taxonomy" id="2484746"/>
    <lineage>
        <taxon>Bacteria</taxon>
        <taxon>Pseudomonadati</taxon>
        <taxon>Bacteroidota</taxon>
        <taxon>Sphingobacteriia</taxon>
        <taxon>Sphingobacteriales</taxon>
        <taxon>Sphingobacteriaceae</taxon>
        <taxon>Sphingobacterium</taxon>
    </lineage>
</organism>
<protein>
    <submittedName>
        <fullName evidence="1">Uncharacterized protein</fullName>
    </submittedName>
</protein>
<accession>A0A4Q6XGV6</accession>
<dbReference type="RefSeq" id="WP_130142528.1">
    <property type="nucleotide sequence ID" value="NZ_SGIT01000003.1"/>
</dbReference>
<evidence type="ECO:0000313" key="1">
    <source>
        <dbReference type="EMBL" id="RZF58743.1"/>
    </source>
</evidence>